<evidence type="ECO:0000313" key="2">
    <source>
        <dbReference type="Proteomes" id="UP001054945"/>
    </source>
</evidence>
<evidence type="ECO:0000313" key="1">
    <source>
        <dbReference type="EMBL" id="GIY95740.1"/>
    </source>
</evidence>
<dbReference type="EMBL" id="BPLR01000569">
    <property type="protein sequence ID" value="GIY95740.1"/>
    <property type="molecule type" value="Genomic_DNA"/>
</dbReference>
<gene>
    <name evidence="1" type="ORF">CEXT_814211</name>
</gene>
<comment type="caution">
    <text evidence="1">The sequence shown here is derived from an EMBL/GenBank/DDBJ whole genome shotgun (WGS) entry which is preliminary data.</text>
</comment>
<reference evidence="1 2" key="1">
    <citation type="submission" date="2021-06" db="EMBL/GenBank/DDBJ databases">
        <title>Caerostris extrusa draft genome.</title>
        <authorList>
            <person name="Kono N."/>
            <person name="Arakawa K."/>
        </authorList>
    </citation>
    <scope>NUCLEOTIDE SEQUENCE [LARGE SCALE GENOMIC DNA]</scope>
</reference>
<dbReference type="AlphaFoldDB" id="A0AAV4XKW3"/>
<keyword evidence="2" id="KW-1185">Reference proteome</keyword>
<protein>
    <submittedName>
        <fullName evidence="1">Uncharacterized protein</fullName>
    </submittedName>
</protein>
<organism evidence="1 2">
    <name type="scientific">Caerostris extrusa</name>
    <name type="common">Bark spider</name>
    <name type="synonym">Caerostris bankana</name>
    <dbReference type="NCBI Taxonomy" id="172846"/>
    <lineage>
        <taxon>Eukaryota</taxon>
        <taxon>Metazoa</taxon>
        <taxon>Ecdysozoa</taxon>
        <taxon>Arthropoda</taxon>
        <taxon>Chelicerata</taxon>
        <taxon>Arachnida</taxon>
        <taxon>Araneae</taxon>
        <taxon>Araneomorphae</taxon>
        <taxon>Entelegynae</taxon>
        <taxon>Araneoidea</taxon>
        <taxon>Araneidae</taxon>
        <taxon>Caerostris</taxon>
    </lineage>
</organism>
<dbReference type="Proteomes" id="UP001054945">
    <property type="component" value="Unassembled WGS sequence"/>
</dbReference>
<accession>A0AAV4XKW3</accession>
<proteinExistence type="predicted"/>
<sequence>MLLSWLVPNGIHTKNIRQDRNLAFVTQEAATKSSKNSGIRTLVIKSVATMGVLYLKIPFIMRLWPAGSENMIITLQHTTL</sequence>
<name>A0AAV4XKW3_CAEEX</name>